<dbReference type="EMBL" id="FNTV01000001">
    <property type="protein sequence ID" value="SEE80530.1"/>
    <property type="molecule type" value="Genomic_DNA"/>
</dbReference>
<evidence type="ECO:0000313" key="3">
    <source>
        <dbReference type="EMBL" id="SEE80530.1"/>
    </source>
</evidence>
<feature type="transmembrane region" description="Helical" evidence="2">
    <location>
        <begin position="241"/>
        <end position="261"/>
    </location>
</feature>
<feature type="transmembrane region" description="Helical" evidence="2">
    <location>
        <begin position="12"/>
        <end position="34"/>
    </location>
</feature>
<feature type="transmembrane region" description="Helical" evidence="2">
    <location>
        <begin position="182"/>
        <end position="207"/>
    </location>
</feature>
<gene>
    <name evidence="3" type="ORF">SAMN04489740_2609</name>
</gene>
<dbReference type="Proteomes" id="UP000182725">
    <property type="component" value="Unassembled WGS sequence"/>
</dbReference>
<keyword evidence="2" id="KW-0812">Transmembrane</keyword>
<feature type="transmembrane region" description="Helical" evidence="2">
    <location>
        <begin position="268"/>
        <end position="288"/>
    </location>
</feature>
<feature type="transmembrane region" description="Helical" evidence="2">
    <location>
        <begin position="326"/>
        <end position="345"/>
    </location>
</feature>
<dbReference type="AlphaFoldDB" id="A0A1H5LU79"/>
<reference evidence="3 4" key="1">
    <citation type="submission" date="2016-10" db="EMBL/GenBank/DDBJ databases">
        <authorList>
            <person name="de Groot N.N."/>
        </authorList>
    </citation>
    <scope>NUCLEOTIDE SEQUENCE [LARGE SCALE GENOMIC DNA]</scope>
    <source>
        <strain evidence="3 4">DSM 22274</strain>
    </source>
</reference>
<evidence type="ECO:0000256" key="2">
    <source>
        <dbReference type="SAM" id="Phobius"/>
    </source>
</evidence>
<feature type="region of interest" description="Disordered" evidence="1">
    <location>
        <begin position="358"/>
        <end position="380"/>
    </location>
</feature>
<name>A0A1H5LU79_9MICC</name>
<dbReference type="RefSeq" id="WP_074711909.1">
    <property type="nucleotide sequence ID" value="NZ_FNTV01000001.1"/>
</dbReference>
<sequence>MSTITPPHTRWGLTLATAVGAAALVAVVLLAFLWPTVTSSVHNLPVVITGNGPATATLTTQLEKSGAFAINSAGDRAAAVNAVETRSAYGAFVVAEDGSGVEVVTASAASPVVVQIMNQAATGISQALAQQGAGAQAAAVQAALAAGDLRAVAAAVAPVSAPKVSLTDVAPLNPADPRGTGLALLGLPLAMGGMIGGVLISLVVTGFRRRLTAAAAYGVAGGLGLVGILQGWLGILSGPYLLNALAMGLGLFAIAITIVGLESLLGKPGIPVGAVLTMFIGNPISSLASPKEFLPGPWGEIGQWFVPGATGTLLRDLSYFPDAAMGIHWLVLLVWSAAGIALAVLGRHRDEEAVHLPSTLELSPSDAESGTAPSLSNATA</sequence>
<keyword evidence="2" id="KW-1133">Transmembrane helix</keyword>
<evidence type="ECO:0000256" key="1">
    <source>
        <dbReference type="SAM" id="MobiDB-lite"/>
    </source>
</evidence>
<accession>A0A1H5LU79</accession>
<evidence type="ECO:0008006" key="5">
    <source>
        <dbReference type="Google" id="ProtNLM"/>
    </source>
</evidence>
<proteinExistence type="predicted"/>
<evidence type="ECO:0000313" key="4">
    <source>
        <dbReference type="Proteomes" id="UP000182725"/>
    </source>
</evidence>
<keyword evidence="2" id="KW-0472">Membrane</keyword>
<feature type="transmembrane region" description="Helical" evidence="2">
    <location>
        <begin position="214"/>
        <end position="235"/>
    </location>
</feature>
<protein>
    <recommendedName>
        <fullName evidence="5">ABC transporter permease</fullName>
    </recommendedName>
</protein>
<feature type="compositionally biased region" description="Polar residues" evidence="1">
    <location>
        <begin position="360"/>
        <end position="380"/>
    </location>
</feature>
<organism evidence="3 4">
    <name type="scientific">Arthrobacter alpinus</name>
    <dbReference type="NCBI Taxonomy" id="656366"/>
    <lineage>
        <taxon>Bacteria</taxon>
        <taxon>Bacillati</taxon>
        <taxon>Actinomycetota</taxon>
        <taxon>Actinomycetes</taxon>
        <taxon>Micrococcales</taxon>
        <taxon>Micrococcaceae</taxon>
        <taxon>Arthrobacter</taxon>
    </lineage>
</organism>